<evidence type="ECO:0000313" key="5">
    <source>
        <dbReference type="EMBL" id="VFS47201.1"/>
    </source>
</evidence>
<feature type="transmembrane region" description="Helical" evidence="2">
    <location>
        <begin position="132"/>
        <end position="152"/>
    </location>
</feature>
<dbReference type="InterPro" id="IPR003148">
    <property type="entry name" value="RCK_N"/>
</dbReference>
<feature type="transmembrane region" description="Helical" evidence="2">
    <location>
        <begin position="197"/>
        <end position="222"/>
    </location>
</feature>
<proteinExistence type="predicted"/>
<dbReference type="InterPro" id="IPR050721">
    <property type="entry name" value="Trk_Ktr_HKT_K-transport"/>
</dbReference>
<dbReference type="STRING" id="1111728.GCA_000427805_02911"/>
<dbReference type="PROSITE" id="PS51201">
    <property type="entry name" value="RCK_N"/>
    <property type="match status" value="1"/>
</dbReference>
<keyword evidence="4" id="KW-0407">Ion channel</keyword>
<keyword evidence="4" id="KW-0813">Transport</keyword>
<dbReference type="PANTHER" id="PTHR43833:SF11">
    <property type="entry name" value="VOLTAGE-GATED POTASSIUM CHANNEL KCH"/>
    <property type="match status" value="1"/>
</dbReference>
<evidence type="ECO:0000313" key="7">
    <source>
        <dbReference type="Proteomes" id="UP000373449"/>
    </source>
</evidence>
<keyword evidence="2" id="KW-1133">Transmembrane helix</keyword>
<feature type="transmembrane region" description="Helical" evidence="2">
    <location>
        <begin position="109"/>
        <end position="125"/>
    </location>
</feature>
<dbReference type="Proteomes" id="UP000224974">
    <property type="component" value="Unassembled WGS sequence"/>
</dbReference>
<feature type="transmembrane region" description="Helical" evidence="2">
    <location>
        <begin position="84"/>
        <end position="103"/>
    </location>
</feature>
<keyword evidence="6" id="KW-1185">Reference proteome</keyword>
<comment type="subcellular location">
    <subcellularLocation>
        <location evidence="1">Cell membrane</location>
        <topology evidence="1">Multi-pass membrane protein</topology>
    </subcellularLocation>
</comment>
<evidence type="ECO:0000256" key="1">
    <source>
        <dbReference type="ARBA" id="ARBA00004651"/>
    </source>
</evidence>
<feature type="transmembrane region" description="Helical" evidence="2">
    <location>
        <begin position="172"/>
        <end position="190"/>
    </location>
</feature>
<dbReference type="AlphaFoldDB" id="A0A2C6DIL6"/>
<feature type="domain" description="RCK N-terminal" evidence="3">
    <location>
        <begin position="240"/>
        <end position="355"/>
    </location>
</feature>
<organism evidence="4 6">
    <name type="scientific">Budvicia aquatica</name>
    <dbReference type="NCBI Taxonomy" id="82979"/>
    <lineage>
        <taxon>Bacteria</taxon>
        <taxon>Pseudomonadati</taxon>
        <taxon>Pseudomonadota</taxon>
        <taxon>Gammaproteobacteria</taxon>
        <taxon>Enterobacterales</taxon>
        <taxon>Budviciaceae</taxon>
        <taxon>Budvicia</taxon>
    </lineage>
</organism>
<dbReference type="NCBIfam" id="NF007828">
    <property type="entry name" value="PRK10537.1"/>
    <property type="match status" value="1"/>
</dbReference>
<dbReference type="OrthoDB" id="9799090at2"/>
<dbReference type="SUPFAM" id="SSF51735">
    <property type="entry name" value="NAD(P)-binding Rossmann-fold domains"/>
    <property type="match status" value="1"/>
</dbReference>
<dbReference type="Pfam" id="PF07885">
    <property type="entry name" value="Ion_trans_2"/>
    <property type="match status" value="1"/>
</dbReference>
<dbReference type="Gene3D" id="1.10.287.70">
    <property type="match status" value="1"/>
</dbReference>
<dbReference type="Proteomes" id="UP000373449">
    <property type="component" value="Unassembled WGS sequence"/>
</dbReference>
<dbReference type="InterPro" id="IPR036291">
    <property type="entry name" value="NAD(P)-bd_dom_sf"/>
</dbReference>
<evidence type="ECO:0000259" key="3">
    <source>
        <dbReference type="PROSITE" id="PS51201"/>
    </source>
</evidence>
<dbReference type="GO" id="GO:0006813">
    <property type="term" value="P:potassium ion transport"/>
    <property type="evidence" value="ECO:0007669"/>
    <property type="project" value="InterPro"/>
</dbReference>
<sequence length="391" mass="42701">MSILKKIKANMSVTFFLALLVASNGCFIIYPVLFKAINSMAGTAGVSNTWQEALSFLELLDIPSVIIGLILILMSFGLAFRIRLIWFFSIVLLCAIALIDVILSKSLSVQLVYYIITIAALLLFWRQFGHHSVGGVTFFAIVSITTLILYSMLGTLYAGDQYSPPITDLSTAFYYAIVCMSTVGFGDIVPHTTEARMFTLTIITFGITVFATSLGSLAGPIISNNMNRLTKKRIADMNRANHYIIVGINSLATNVYKSLREQGNEVTVVCKSKEGSDLPDDADIIEGDPSSVATLRLAGADKAKYVMALSNSDAENTFVVLAAKEIASEKTKVIALVNESNNLVKVKRVSPDMIFSLSLLGSEMLVRTLNGEKIDNDFIMEMFLGGINNHH</sequence>
<keyword evidence="2" id="KW-0812">Transmembrane</keyword>
<keyword evidence="4" id="KW-0406">Ion transport</keyword>
<dbReference type="EMBL" id="CAADJA010000002">
    <property type="protein sequence ID" value="VFS47201.1"/>
    <property type="molecule type" value="Genomic_DNA"/>
</dbReference>
<dbReference type="InterPro" id="IPR013099">
    <property type="entry name" value="K_chnl_dom"/>
</dbReference>
<feature type="transmembrane region" description="Helical" evidence="2">
    <location>
        <begin position="53"/>
        <end position="72"/>
    </location>
</feature>
<dbReference type="GO" id="GO:0034220">
    <property type="term" value="P:monoatomic ion transmembrane transport"/>
    <property type="evidence" value="ECO:0007669"/>
    <property type="project" value="UniProtKB-KW"/>
</dbReference>
<dbReference type="Gene3D" id="3.40.50.720">
    <property type="entry name" value="NAD(P)-binding Rossmann-like Domain"/>
    <property type="match status" value="1"/>
</dbReference>
<reference evidence="5 7" key="3">
    <citation type="submission" date="2019-03" db="EMBL/GenBank/DDBJ databases">
        <authorList>
            <consortium name="Pathogen Informatics"/>
        </authorList>
    </citation>
    <scope>NUCLEOTIDE SEQUENCE [LARGE SCALE GENOMIC DNA]</scope>
    <source>
        <strain evidence="5 7">NCTC12282</strain>
    </source>
</reference>
<reference evidence="4" key="1">
    <citation type="submission" date="2017-09" db="EMBL/GenBank/DDBJ databases">
        <title>FDA dAtabase for Regulatory Grade micrObial Sequences (FDA-ARGOS): Supporting development and validation of Infectious Disease Dx tests.</title>
        <authorList>
            <person name="Minogue T."/>
            <person name="Wolcott M."/>
            <person name="Wasieloski L."/>
            <person name="Aguilar W."/>
            <person name="Moore D."/>
            <person name="Tallon L.J."/>
            <person name="Sadzewicz L."/>
            <person name="Ott S."/>
            <person name="Zhao X."/>
            <person name="Nagaraj S."/>
            <person name="Vavikolanu K."/>
            <person name="Aluvathingal J."/>
            <person name="Nadendla S."/>
            <person name="Sichtig H."/>
        </authorList>
    </citation>
    <scope>NUCLEOTIDE SEQUENCE</scope>
    <source>
        <strain evidence="4">FDAARGOS_387</strain>
    </source>
</reference>
<dbReference type="RefSeq" id="WP_029095308.1">
    <property type="nucleotide sequence ID" value="NZ_CAADJA010000002.1"/>
</dbReference>
<evidence type="ECO:0000256" key="2">
    <source>
        <dbReference type="SAM" id="Phobius"/>
    </source>
</evidence>
<protein>
    <submittedName>
        <fullName evidence="5">Voltage-gated potassium channel Kch</fullName>
    </submittedName>
    <submittedName>
        <fullName evidence="4">Voltage-gated potassium channel TrkA</fullName>
    </submittedName>
</protein>
<dbReference type="GO" id="GO:0005886">
    <property type="term" value="C:plasma membrane"/>
    <property type="evidence" value="ECO:0007669"/>
    <property type="project" value="UniProtKB-SubCell"/>
</dbReference>
<dbReference type="PANTHER" id="PTHR43833">
    <property type="entry name" value="POTASSIUM CHANNEL PROTEIN 2-RELATED-RELATED"/>
    <property type="match status" value="1"/>
</dbReference>
<dbReference type="EMBL" id="PDDX01000001">
    <property type="protein sequence ID" value="PHI29047.1"/>
    <property type="molecule type" value="Genomic_DNA"/>
</dbReference>
<accession>A0A2C6DIL6</accession>
<gene>
    <name evidence="5" type="primary">kch</name>
    <name evidence="4" type="ORF">CRN84_06810</name>
    <name evidence="5" type="ORF">NCTC12282_02136</name>
</gene>
<dbReference type="Pfam" id="PF02254">
    <property type="entry name" value="TrkA_N"/>
    <property type="match status" value="1"/>
</dbReference>
<feature type="transmembrane region" description="Helical" evidence="2">
    <location>
        <begin position="12"/>
        <end position="33"/>
    </location>
</feature>
<dbReference type="SUPFAM" id="SSF81324">
    <property type="entry name" value="Voltage-gated potassium channels"/>
    <property type="match status" value="1"/>
</dbReference>
<evidence type="ECO:0000313" key="4">
    <source>
        <dbReference type="EMBL" id="PHI29047.1"/>
    </source>
</evidence>
<reference evidence="6" key="2">
    <citation type="submission" date="2017-09" db="EMBL/GenBank/DDBJ databases">
        <title>FDA dAtabase for Regulatory Grade micrObial Sequences (FDA-ARGOS): Supporting development and validation of Infectious Disease Dx tests.</title>
        <authorList>
            <person name="Minogue T."/>
            <person name="Wolcott M."/>
            <person name="Wasieloski L."/>
            <person name="Aguilar W."/>
            <person name="Moore D."/>
            <person name="Tallon L."/>
            <person name="Sadzewicz L."/>
            <person name="Ott S."/>
            <person name="Zhao X."/>
            <person name="Nagaraj S."/>
            <person name="Vavikolanu K."/>
            <person name="Aluvathingal J."/>
            <person name="Nadendla S."/>
            <person name="Sichtig H."/>
        </authorList>
    </citation>
    <scope>NUCLEOTIDE SEQUENCE [LARGE SCALE GENOMIC DNA]</scope>
    <source>
        <strain evidence="6">FDAARGOS_387</strain>
    </source>
</reference>
<keyword evidence="2" id="KW-0472">Membrane</keyword>
<name>A0A2C6DIL6_9GAMM</name>
<evidence type="ECO:0000313" key="6">
    <source>
        <dbReference type="Proteomes" id="UP000224974"/>
    </source>
</evidence>